<evidence type="ECO:0000256" key="1">
    <source>
        <dbReference type="SAM" id="MobiDB-lite"/>
    </source>
</evidence>
<organism evidence="2 3">
    <name type="scientific">Branchiostoma lanceolatum</name>
    <name type="common">Common lancelet</name>
    <name type="synonym">Amphioxus lanceolatum</name>
    <dbReference type="NCBI Taxonomy" id="7740"/>
    <lineage>
        <taxon>Eukaryota</taxon>
        <taxon>Metazoa</taxon>
        <taxon>Chordata</taxon>
        <taxon>Cephalochordata</taxon>
        <taxon>Leptocardii</taxon>
        <taxon>Amphioxiformes</taxon>
        <taxon>Branchiostomatidae</taxon>
        <taxon>Branchiostoma</taxon>
    </lineage>
</organism>
<feature type="compositionally biased region" description="Polar residues" evidence="1">
    <location>
        <begin position="42"/>
        <end position="54"/>
    </location>
</feature>
<feature type="compositionally biased region" description="Basic and acidic residues" evidence="1">
    <location>
        <begin position="182"/>
        <end position="195"/>
    </location>
</feature>
<evidence type="ECO:0000313" key="3">
    <source>
        <dbReference type="Proteomes" id="UP000838412"/>
    </source>
</evidence>
<protein>
    <submittedName>
        <fullName evidence="2">Hypp5879 protein</fullName>
    </submittedName>
</protein>
<dbReference type="Proteomes" id="UP000838412">
    <property type="component" value="Chromosome 11"/>
</dbReference>
<dbReference type="AlphaFoldDB" id="A0A8J9VKR6"/>
<proteinExistence type="predicted"/>
<feature type="region of interest" description="Disordered" evidence="1">
    <location>
        <begin position="1"/>
        <end position="58"/>
    </location>
</feature>
<evidence type="ECO:0000313" key="2">
    <source>
        <dbReference type="EMBL" id="CAH1239729.1"/>
    </source>
</evidence>
<gene>
    <name evidence="2" type="primary">Hypp5879</name>
    <name evidence="2" type="ORF">BLAG_LOCUS3950</name>
</gene>
<feature type="region of interest" description="Disordered" evidence="1">
    <location>
        <begin position="162"/>
        <end position="195"/>
    </location>
</feature>
<accession>A0A8J9VKR6</accession>
<dbReference type="EMBL" id="OV696696">
    <property type="protein sequence ID" value="CAH1239729.1"/>
    <property type="molecule type" value="Genomic_DNA"/>
</dbReference>
<dbReference type="OrthoDB" id="10060945at2759"/>
<reference evidence="2" key="1">
    <citation type="submission" date="2022-01" db="EMBL/GenBank/DDBJ databases">
        <authorList>
            <person name="Braso-Vives M."/>
        </authorList>
    </citation>
    <scope>NUCLEOTIDE SEQUENCE</scope>
</reference>
<feature type="compositionally biased region" description="Basic and acidic residues" evidence="1">
    <location>
        <begin position="31"/>
        <end position="41"/>
    </location>
</feature>
<keyword evidence="3" id="KW-1185">Reference proteome</keyword>
<name>A0A8J9VKR6_BRALA</name>
<sequence>MTGCDSKPRGGTHSDESVPVNPNDDSTEDVQFWHEAEESTPSREGSLTVLSRTHSGQHRVRTKIARQTLCHSWPQQQHIREDDIEIERRNTIYNSPASENIELSNIDLTDIKANRNHLQGGKVTVEATCQKQPIQTCIHVDSPCVSVIKNDPATCKLRRTDAAVQRENHTGNEGSEPGTTTDTDHPTDPDPSHESLEEYRAYVREVRSAGRQNFAKQTEDLVRRTLQVGNWTDITRQVPLTEAQASQVLSETTDTAKEEAMAIYDKHIQDKGSPQRLYKLQEALVKRAVLSLGKRCKGMCNCA</sequence>
<feature type="compositionally biased region" description="Basic and acidic residues" evidence="1">
    <location>
        <begin position="1"/>
        <end position="16"/>
    </location>
</feature>